<evidence type="ECO:0000313" key="2">
    <source>
        <dbReference type="EMBL" id="MFK7003744.1"/>
    </source>
</evidence>
<name>A0ABW8PGP4_9FLAO</name>
<reference evidence="2 3" key="1">
    <citation type="submission" date="2024-02" db="EMBL/GenBank/DDBJ databases">
        <title>Comparative Genomic Analysis of Flavobacterium Species Causing Columnaris Disease of Freshwater Fish in Thailand: Insights into Virulence and Resistance Mechanisms.</title>
        <authorList>
            <person name="Nguyen D."/>
            <person name="Chokmangmeepisarn P."/>
            <person name="Khianchaikhan K."/>
            <person name="Morishita M."/>
            <person name="Bunnoy A."/>
            <person name="Rodkhum C."/>
        </authorList>
    </citation>
    <scope>NUCLEOTIDE SEQUENCE [LARGE SCALE GENOMIC DNA]</scope>
    <source>
        <strain evidence="2 3">PCBSB2203</strain>
    </source>
</reference>
<dbReference type="Proteomes" id="UP001621713">
    <property type="component" value="Unassembled WGS sequence"/>
</dbReference>
<dbReference type="RefSeq" id="WP_088466576.1">
    <property type="nucleotide sequence ID" value="NZ_JAZHOJ010000013.1"/>
</dbReference>
<evidence type="ECO:0000313" key="3">
    <source>
        <dbReference type="Proteomes" id="UP001621713"/>
    </source>
</evidence>
<evidence type="ECO:0000256" key="1">
    <source>
        <dbReference type="SAM" id="MobiDB-lite"/>
    </source>
</evidence>
<keyword evidence="3" id="KW-1185">Reference proteome</keyword>
<protein>
    <recommendedName>
        <fullName evidence="4">Outer membrane protein beta-barrel domain-containing protein</fullName>
    </recommendedName>
</protein>
<sequence>MNTKPLYFLTLLLYLNGFCQKIDQSKKELNTKETNTQNSSQTNTHQTNRSNHNSSDNLFVDLFLYLSYYAIVGNYELENHLDNELTTYPYADKRTGNYGGESQKTTFRLDVENSFLTEKLGSNYSSYGNHFKIKGRVKQYIYGQFDQISLFENYQGKTASLPIYQFNLGYDRLRFKHFNFGFLIGATHVGSTVNKTSVNFGLHADAFIVKNYSLDTSIHWSNINNQTVRTFDIKGKYHLKNMFFALGYEHLQIASPSYNYLTTGLGFYF</sequence>
<evidence type="ECO:0008006" key="4">
    <source>
        <dbReference type="Google" id="ProtNLM"/>
    </source>
</evidence>
<proteinExistence type="predicted"/>
<dbReference type="EMBL" id="JAZHOJ010000013">
    <property type="protein sequence ID" value="MFK7003744.1"/>
    <property type="molecule type" value="Genomic_DNA"/>
</dbReference>
<feature type="compositionally biased region" description="Low complexity" evidence="1">
    <location>
        <begin position="34"/>
        <end position="52"/>
    </location>
</feature>
<comment type="caution">
    <text evidence="2">The sequence shown here is derived from an EMBL/GenBank/DDBJ whole genome shotgun (WGS) entry which is preliminary data.</text>
</comment>
<feature type="region of interest" description="Disordered" evidence="1">
    <location>
        <begin position="30"/>
        <end position="52"/>
    </location>
</feature>
<organism evidence="2 3">
    <name type="scientific">Flavobacterium covae</name>
    <dbReference type="NCBI Taxonomy" id="2906076"/>
    <lineage>
        <taxon>Bacteria</taxon>
        <taxon>Pseudomonadati</taxon>
        <taxon>Bacteroidota</taxon>
        <taxon>Flavobacteriia</taxon>
        <taxon>Flavobacteriales</taxon>
        <taxon>Flavobacteriaceae</taxon>
        <taxon>Flavobacterium</taxon>
    </lineage>
</organism>
<gene>
    <name evidence="2" type="ORF">V3467_07745</name>
</gene>
<accession>A0ABW8PGP4</accession>